<dbReference type="Pfam" id="PF07553">
    <property type="entry name" value="Lipoprotein_Ltp"/>
    <property type="match status" value="2"/>
</dbReference>
<feature type="compositionally biased region" description="Basic and acidic residues" evidence="1">
    <location>
        <begin position="161"/>
        <end position="198"/>
    </location>
</feature>
<keyword evidence="4" id="KW-1185">Reference proteome</keyword>
<comment type="caution">
    <text evidence="3">The sequence shown here is derived from an EMBL/GenBank/DDBJ whole genome shotgun (WGS) entry which is preliminary data.</text>
</comment>
<evidence type="ECO:0000256" key="1">
    <source>
        <dbReference type="SAM" id="MobiDB-lite"/>
    </source>
</evidence>
<feature type="domain" description="Putative host cell surface-exposed lipoprotein Ltp-like HTH region" evidence="2">
    <location>
        <begin position="272"/>
        <end position="314"/>
    </location>
</feature>
<evidence type="ECO:0000259" key="2">
    <source>
        <dbReference type="Pfam" id="PF07553"/>
    </source>
</evidence>
<name>A0ABV9MII0_9MICC</name>
<dbReference type="Proteomes" id="UP001595884">
    <property type="component" value="Unassembled WGS sequence"/>
</dbReference>
<evidence type="ECO:0000313" key="4">
    <source>
        <dbReference type="Proteomes" id="UP001595884"/>
    </source>
</evidence>
<organism evidence="3 4">
    <name type="scientific">Glutamicibacter bergerei</name>
    <dbReference type="NCBI Taxonomy" id="256702"/>
    <lineage>
        <taxon>Bacteria</taxon>
        <taxon>Bacillati</taxon>
        <taxon>Actinomycetota</taxon>
        <taxon>Actinomycetes</taxon>
        <taxon>Micrococcales</taxon>
        <taxon>Micrococcaceae</taxon>
        <taxon>Glutamicibacter</taxon>
    </lineage>
</organism>
<dbReference type="Gene3D" id="1.10.10.10">
    <property type="entry name" value="Winged helix-like DNA-binding domain superfamily/Winged helix DNA-binding domain"/>
    <property type="match status" value="2"/>
</dbReference>
<accession>A0ABV9MII0</accession>
<keyword evidence="3" id="KW-0449">Lipoprotein</keyword>
<dbReference type="EMBL" id="JBHSHE010000022">
    <property type="protein sequence ID" value="MFC4715677.1"/>
    <property type="molecule type" value="Genomic_DNA"/>
</dbReference>
<proteinExistence type="predicted"/>
<protein>
    <submittedName>
        <fullName evidence="3">Ltp family lipoprotein</fullName>
    </submittedName>
</protein>
<dbReference type="RefSeq" id="WP_346060229.1">
    <property type="nucleotide sequence ID" value="NZ_BAAAVQ010000076.1"/>
</dbReference>
<dbReference type="InterPro" id="IPR036388">
    <property type="entry name" value="WH-like_DNA-bd_sf"/>
</dbReference>
<reference evidence="4" key="1">
    <citation type="journal article" date="2019" name="Int. J. Syst. Evol. Microbiol.">
        <title>The Global Catalogue of Microorganisms (GCM) 10K type strain sequencing project: providing services to taxonomists for standard genome sequencing and annotation.</title>
        <authorList>
            <consortium name="The Broad Institute Genomics Platform"/>
            <consortium name="The Broad Institute Genome Sequencing Center for Infectious Disease"/>
            <person name="Wu L."/>
            <person name="Ma J."/>
        </authorList>
    </citation>
    <scope>NUCLEOTIDE SEQUENCE [LARGE SCALE GENOMIC DNA]</scope>
    <source>
        <strain evidence="4">CGMCC 1.12849</strain>
    </source>
</reference>
<sequence length="318" mass="33753">MSILFNPPPAWRAYLPEDFVPAADWIPERAWGAPPVGWPMWVESTTGASSEPPIEYQANPYLYMSVMPAWDAPETSQRIAPDMASRHKPKKRPLSRGKKIGLGVVAGVLVIGVIGALGGAGDEQPAPVAASPSPSAVEANATLESTVEPTTISSASAEAEASAKKAAAEQEQKDAAEASAKAEAEEKDKAEAEKKAKVEAEKKAKAEASAQAEAEAKAEKEAGTLSQQNALSKASDYLDYTAFSKTGLIKQLEYEGYSNSDATWAVARVSVDWNEQAALKAADYLDYTSFSKSGLVDQLIYEGYTKKQAAYGVSTTGL</sequence>
<evidence type="ECO:0000313" key="3">
    <source>
        <dbReference type="EMBL" id="MFC4715677.1"/>
    </source>
</evidence>
<feature type="region of interest" description="Disordered" evidence="1">
    <location>
        <begin position="144"/>
        <end position="198"/>
    </location>
</feature>
<feature type="domain" description="Putative host cell surface-exposed lipoprotein Ltp-like HTH region" evidence="2">
    <location>
        <begin position="227"/>
        <end position="267"/>
    </location>
</feature>
<dbReference type="InterPro" id="IPR011434">
    <property type="entry name" value="Ltp-like_HTH"/>
</dbReference>
<gene>
    <name evidence="3" type="ORF">ACFO7V_05930</name>
</gene>